<proteinExistence type="predicted"/>
<dbReference type="STRING" id="1458985.BJP34_07205"/>
<evidence type="ECO:0000313" key="2">
    <source>
        <dbReference type="EMBL" id="AOW99272.1"/>
    </source>
</evidence>
<feature type="domain" description="ATP-grasp" evidence="1">
    <location>
        <begin position="139"/>
        <end position="294"/>
    </location>
</feature>
<accession>A0A1D8TNY3</accession>
<dbReference type="InterPro" id="IPR025643">
    <property type="entry name" value="R2K_3"/>
</dbReference>
<dbReference type="EMBL" id="CP017599">
    <property type="protein sequence ID" value="AOW99272.1"/>
    <property type="molecule type" value="Genomic_DNA"/>
</dbReference>
<dbReference type="Pfam" id="PF14243">
    <property type="entry name" value="R2K_3"/>
    <property type="match status" value="1"/>
</dbReference>
<dbReference type="KEGG" id="mpro:BJP34_07205"/>
<dbReference type="AlphaFoldDB" id="A0A1D8TNY3"/>
<dbReference type="OrthoDB" id="5355744at2"/>
<gene>
    <name evidence="2" type="ORF">BJP34_07205</name>
</gene>
<dbReference type="Proteomes" id="UP000177870">
    <property type="component" value="Chromosome"/>
</dbReference>
<name>A0A1D8TNY3_9CYAN</name>
<reference evidence="3" key="1">
    <citation type="submission" date="2016-10" db="EMBL/GenBank/DDBJ databases">
        <title>Comparative genomics uncovers the prolific and rare metabolic potential of the cyanobacterial genus Moorea.</title>
        <authorList>
            <person name="Leao T."/>
            <person name="Castelao G."/>
            <person name="Korobeynikov A."/>
            <person name="Monroe E.A."/>
            <person name="Podell S."/>
            <person name="Glukhov E."/>
            <person name="Allen E."/>
            <person name="Gerwick W.H."/>
            <person name="Gerwick L."/>
        </authorList>
    </citation>
    <scope>NUCLEOTIDE SEQUENCE [LARGE SCALE GENOMIC DNA]</scope>
    <source>
        <strain evidence="3">PAL-8-15-08-1</strain>
    </source>
</reference>
<evidence type="ECO:0000313" key="3">
    <source>
        <dbReference type="Proteomes" id="UP000177870"/>
    </source>
</evidence>
<evidence type="ECO:0000259" key="1">
    <source>
        <dbReference type="Pfam" id="PF14243"/>
    </source>
</evidence>
<organism evidence="2 3">
    <name type="scientific">Moorena producens PAL-8-15-08-1</name>
    <dbReference type="NCBI Taxonomy" id="1458985"/>
    <lineage>
        <taxon>Bacteria</taxon>
        <taxon>Bacillati</taxon>
        <taxon>Cyanobacteriota</taxon>
        <taxon>Cyanophyceae</taxon>
        <taxon>Coleofasciculales</taxon>
        <taxon>Coleofasciculaceae</taxon>
        <taxon>Moorena</taxon>
    </lineage>
</organism>
<sequence>MRVIFCDSVFDHKLIEPDYEDEMKAAIGAGFKTSLFSFEDLTDGKVGRALRYVENAEVEELAIYRGWMLTPSSYGLLYHGLLKNNIKLINTPAEFKYCHYLPEYYPKIKDLTPKSNWTVGHEMTNFEVINSMTDEFGNAAIIVKDYVKSEKHYWHEACFIPDASNKDNLKKIVERFIELRGSALNEGLVFRKFEQLEFLTEHSKSGMPLTKEYRLFFVFGKLVKMFNYWDEGDYGDTIPDLTPFLEVAKAIDSNFFTMDIAKKTNDEWIIMELGDGQTAGLPDNANKEDFYRELNKNIRQHV</sequence>
<protein>
    <recommendedName>
        <fullName evidence="1">ATP-grasp domain-containing protein</fullName>
    </recommendedName>
</protein>